<dbReference type="InterPro" id="IPR031919">
    <property type="entry name" value="Fucosidase_C"/>
</dbReference>
<dbReference type="SUPFAM" id="SSF51445">
    <property type="entry name" value="(Trans)glycosidases"/>
    <property type="match status" value="1"/>
</dbReference>
<proteinExistence type="inferred from homology"/>
<reference evidence="10" key="2">
    <citation type="submission" date="2023-04" db="EMBL/GenBank/DDBJ databases">
        <title>Paracnuella aquatica gen. nov., sp. nov., a member of the family Chitinophagaceae isolated from a hot spring.</title>
        <authorList>
            <person name="Wang C."/>
        </authorList>
    </citation>
    <scope>NUCLEOTIDE SEQUENCE</scope>
    <source>
        <strain evidence="10">LB-8</strain>
    </source>
</reference>
<gene>
    <name evidence="10" type="ORF">OCK74_23015</name>
</gene>
<evidence type="ECO:0000313" key="10">
    <source>
        <dbReference type="EMBL" id="MCU7552010.1"/>
    </source>
</evidence>
<evidence type="ECO:0000256" key="7">
    <source>
        <dbReference type="SAM" id="SignalP"/>
    </source>
</evidence>
<dbReference type="GO" id="GO:0016139">
    <property type="term" value="P:glycoside catabolic process"/>
    <property type="evidence" value="ECO:0007669"/>
    <property type="project" value="TreeGrafter"/>
</dbReference>
<feature type="domain" description="Glycoside hydrolase family 29 N-terminal" evidence="8">
    <location>
        <begin position="17"/>
        <end position="367"/>
    </location>
</feature>
<organism evidence="10 11">
    <name type="scientific">Paraflavisolibacter caeni</name>
    <dbReference type="NCBI Taxonomy" id="2982496"/>
    <lineage>
        <taxon>Bacteria</taxon>
        <taxon>Pseudomonadati</taxon>
        <taxon>Bacteroidota</taxon>
        <taxon>Chitinophagia</taxon>
        <taxon>Chitinophagales</taxon>
        <taxon>Chitinophagaceae</taxon>
        <taxon>Paraflavisolibacter</taxon>
    </lineage>
</organism>
<feature type="domain" description="Alpha-L-fucosidase C-terminal" evidence="9">
    <location>
        <begin position="387"/>
        <end position="479"/>
    </location>
</feature>
<dbReference type="RefSeq" id="WP_279299447.1">
    <property type="nucleotide sequence ID" value="NZ_JAOTIF010000026.1"/>
</dbReference>
<dbReference type="Proteomes" id="UP001155483">
    <property type="component" value="Unassembled WGS sequence"/>
</dbReference>
<keyword evidence="5" id="KW-0378">Hydrolase</keyword>
<dbReference type="InterPro" id="IPR016286">
    <property type="entry name" value="FUC_metazoa-typ"/>
</dbReference>
<evidence type="ECO:0000256" key="6">
    <source>
        <dbReference type="ARBA" id="ARBA00023295"/>
    </source>
</evidence>
<dbReference type="EC" id="3.2.1.51" evidence="3"/>
<dbReference type="Gene3D" id="3.20.20.80">
    <property type="entry name" value="Glycosidases"/>
    <property type="match status" value="1"/>
</dbReference>
<dbReference type="PRINTS" id="PR00741">
    <property type="entry name" value="GLHYDRLASE29"/>
</dbReference>
<evidence type="ECO:0000256" key="3">
    <source>
        <dbReference type="ARBA" id="ARBA00012662"/>
    </source>
</evidence>
<dbReference type="InterPro" id="IPR000933">
    <property type="entry name" value="Glyco_hydro_29"/>
</dbReference>
<dbReference type="GO" id="GO:0005764">
    <property type="term" value="C:lysosome"/>
    <property type="evidence" value="ECO:0007669"/>
    <property type="project" value="TreeGrafter"/>
</dbReference>
<reference evidence="10" key="1">
    <citation type="submission" date="2022-09" db="EMBL/GenBank/DDBJ databases">
        <authorList>
            <person name="Yuan C."/>
            <person name="Ke Z."/>
        </authorList>
    </citation>
    <scope>NUCLEOTIDE SEQUENCE</scope>
    <source>
        <strain evidence="10">LB-8</strain>
    </source>
</reference>
<keyword evidence="4 7" id="KW-0732">Signal</keyword>
<protein>
    <recommendedName>
        <fullName evidence="3">alpha-L-fucosidase</fullName>
        <ecNumber evidence="3">3.2.1.51</ecNumber>
    </recommendedName>
</protein>
<keyword evidence="6" id="KW-0326">Glycosidase</keyword>
<feature type="chain" id="PRO_5040803910" description="alpha-L-fucosidase" evidence="7">
    <location>
        <begin position="20"/>
        <end position="485"/>
    </location>
</feature>
<dbReference type="InterPro" id="IPR017853">
    <property type="entry name" value="GH"/>
</dbReference>
<dbReference type="PANTHER" id="PTHR10030:SF37">
    <property type="entry name" value="ALPHA-L-FUCOSIDASE-RELATED"/>
    <property type="match status" value="1"/>
</dbReference>
<dbReference type="SMART" id="SM00812">
    <property type="entry name" value="Alpha_L_fucos"/>
    <property type="match status" value="1"/>
</dbReference>
<dbReference type="AlphaFoldDB" id="A0A9X2XZZ7"/>
<comment type="caution">
    <text evidence="10">The sequence shown here is derived from an EMBL/GenBank/DDBJ whole genome shotgun (WGS) entry which is preliminary data.</text>
</comment>
<keyword evidence="11" id="KW-1185">Reference proteome</keyword>
<dbReference type="Pfam" id="PF01120">
    <property type="entry name" value="Alpha_L_fucos"/>
    <property type="match status" value="1"/>
</dbReference>
<dbReference type="GO" id="GO:0006004">
    <property type="term" value="P:fucose metabolic process"/>
    <property type="evidence" value="ECO:0007669"/>
    <property type="project" value="InterPro"/>
</dbReference>
<name>A0A9X2XZZ7_9BACT</name>
<sequence length="485" mass="56220">MRALKATILLLTIVSSAFAQKETYQPNWQSLAKHNEVPEWIRDAKFGIYTHWGVYSVPAYDNEQYYYYMHQDTGHDKHGVHRRHEALYGPLSKFGYHDFIPQFKGENFNADQWADLFKKSGARFAGTVAEHHDGFSMWDSKFTPFNAKNMGPHRDIIGELEKAVRKRSMKFFTSLHHEINYTYVKVKPDWAANNPKYAKLYGCLMPHERWLKMWQDKCNEVVDKYHPDIMYFDAYMDQVPEQYQQNYLAHYFNDARKRNQEVIVTYKNHDMPSEVGMLDHENSNPDSIIAKPWLCDYAIGTGYHYSWGYVEGMKIRTAKDIIHKLIEVVSNNGQMLLNLSPKSDGTFPQDQKDVVANVGVWLWSYGEAIYNTRPFVISHQSLPDGINVYYTRKGNIVYAIFPEWPAAVKPGDNRSSEDLLIQLTGLTKETLKGTVKKVELLGLKAITNCNFNQDNNGLSFILPQKTRMPSDLASVVRIEMENHNL</sequence>
<dbReference type="PANTHER" id="PTHR10030">
    <property type="entry name" value="ALPHA-L-FUCOSIDASE"/>
    <property type="match status" value="1"/>
</dbReference>
<comment type="similarity">
    <text evidence="2">Belongs to the glycosyl hydrolase 29 family.</text>
</comment>
<evidence type="ECO:0000259" key="8">
    <source>
        <dbReference type="Pfam" id="PF01120"/>
    </source>
</evidence>
<evidence type="ECO:0000256" key="1">
    <source>
        <dbReference type="ARBA" id="ARBA00004071"/>
    </source>
</evidence>
<evidence type="ECO:0000256" key="4">
    <source>
        <dbReference type="ARBA" id="ARBA00022729"/>
    </source>
</evidence>
<dbReference type="InterPro" id="IPR057739">
    <property type="entry name" value="Glyco_hydro_29_N"/>
</dbReference>
<dbReference type="GO" id="GO:0004560">
    <property type="term" value="F:alpha-L-fucosidase activity"/>
    <property type="evidence" value="ECO:0007669"/>
    <property type="project" value="InterPro"/>
</dbReference>
<dbReference type="PIRSF" id="PIRSF001092">
    <property type="entry name" value="Alpha-L-fucosidase"/>
    <property type="match status" value="1"/>
</dbReference>
<feature type="signal peptide" evidence="7">
    <location>
        <begin position="1"/>
        <end position="19"/>
    </location>
</feature>
<evidence type="ECO:0000313" key="11">
    <source>
        <dbReference type="Proteomes" id="UP001155483"/>
    </source>
</evidence>
<evidence type="ECO:0000256" key="5">
    <source>
        <dbReference type="ARBA" id="ARBA00022801"/>
    </source>
</evidence>
<accession>A0A9X2XZZ7</accession>
<evidence type="ECO:0000256" key="2">
    <source>
        <dbReference type="ARBA" id="ARBA00007951"/>
    </source>
</evidence>
<dbReference type="Gene3D" id="2.60.40.1180">
    <property type="entry name" value="Golgi alpha-mannosidase II"/>
    <property type="match status" value="1"/>
</dbReference>
<evidence type="ECO:0000259" key="9">
    <source>
        <dbReference type="Pfam" id="PF16757"/>
    </source>
</evidence>
<comment type="function">
    <text evidence="1">Alpha-L-fucosidase is responsible for hydrolyzing the alpha-1,6-linked fucose joined to the reducing-end N-acetylglucosamine of the carbohydrate moieties of glycoproteins.</text>
</comment>
<dbReference type="EMBL" id="JAOTIF010000026">
    <property type="protein sequence ID" value="MCU7552010.1"/>
    <property type="molecule type" value="Genomic_DNA"/>
</dbReference>
<dbReference type="InterPro" id="IPR013780">
    <property type="entry name" value="Glyco_hydro_b"/>
</dbReference>
<dbReference type="Pfam" id="PF16757">
    <property type="entry name" value="Fucosidase_C"/>
    <property type="match status" value="1"/>
</dbReference>